<dbReference type="Proteomes" id="UP000501690">
    <property type="component" value="Linkage Group LG10"/>
</dbReference>
<sequence length="118" mass="12898">MMQWRNRGCREGGALVVEAFRCCCAEDDEEAAPSGALQMQCGCSRWSEELAVATDEGGGQTVDERLSWTLLLQARGMMLRDVAALFAFSDEFQVWRMVVAAARCKAAGEIHGGCRDGM</sequence>
<evidence type="ECO:0000313" key="2">
    <source>
        <dbReference type="Proteomes" id="UP000501690"/>
    </source>
</evidence>
<proteinExistence type="predicted"/>
<dbReference type="AlphaFoldDB" id="A0A4D6NE14"/>
<keyword evidence="2" id="KW-1185">Reference proteome</keyword>
<protein>
    <submittedName>
        <fullName evidence="1">Uncharacterized protein</fullName>
    </submittedName>
</protein>
<organism evidence="1 2">
    <name type="scientific">Vigna unguiculata</name>
    <name type="common">Cowpea</name>
    <dbReference type="NCBI Taxonomy" id="3917"/>
    <lineage>
        <taxon>Eukaryota</taxon>
        <taxon>Viridiplantae</taxon>
        <taxon>Streptophyta</taxon>
        <taxon>Embryophyta</taxon>
        <taxon>Tracheophyta</taxon>
        <taxon>Spermatophyta</taxon>
        <taxon>Magnoliopsida</taxon>
        <taxon>eudicotyledons</taxon>
        <taxon>Gunneridae</taxon>
        <taxon>Pentapetalae</taxon>
        <taxon>rosids</taxon>
        <taxon>fabids</taxon>
        <taxon>Fabales</taxon>
        <taxon>Fabaceae</taxon>
        <taxon>Papilionoideae</taxon>
        <taxon>50 kb inversion clade</taxon>
        <taxon>NPAAA clade</taxon>
        <taxon>indigoferoid/millettioid clade</taxon>
        <taxon>Phaseoleae</taxon>
        <taxon>Vigna</taxon>
    </lineage>
</organism>
<dbReference type="EMBL" id="CP039354">
    <property type="protein sequence ID" value="QCE11122.1"/>
    <property type="molecule type" value="Genomic_DNA"/>
</dbReference>
<name>A0A4D6NE14_VIGUN</name>
<accession>A0A4D6NE14</accession>
<evidence type="ECO:0000313" key="1">
    <source>
        <dbReference type="EMBL" id="QCE11122.1"/>
    </source>
</evidence>
<reference evidence="1 2" key="1">
    <citation type="submission" date="2019-04" db="EMBL/GenBank/DDBJ databases">
        <title>An improved genome assembly and genetic linkage map for asparagus bean, Vigna unguiculata ssp. sesquipedialis.</title>
        <authorList>
            <person name="Xia Q."/>
            <person name="Zhang R."/>
            <person name="Dong Y."/>
        </authorList>
    </citation>
    <scope>NUCLEOTIDE SEQUENCE [LARGE SCALE GENOMIC DNA]</scope>
    <source>
        <tissue evidence="1">Leaf</tissue>
    </source>
</reference>
<gene>
    <name evidence="1" type="ORF">DEO72_LG10g2355</name>
</gene>